<protein>
    <submittedName>
        <fullName evidence="2">Uncharacterized protein</fullName>
    </submittedName>
</protein>
<name>A0ABW4SMH0_9ACTN</name>
<dbReference type="RefSeq" id="WP_379569455.1">
    <property type="nucleotide sequence ID" value="NZ_JBHUFV010000005.1"/>
</dbReference>
<organism evidence="2 3">
    <name type="scientific">Nonomuraea mangrovi</name>
    <dbReference type="NCBI Taxonomy" id="2316207"/>
    <lineage>
        <taxon>Bacteria</taxon>
        <taxon>Bacillati</taxon>
        <taxon>Actinomycetota</taxon>
        <taxon>Actinomycetes</taxon>
        <taxon>Streptosporangiales</taxon>
        <taxon>Streptosporangiaceae</taxon>
        <taxon>Nonomuraea</taxon>
    </lineage>
</organism>
<dbReference type="Proteomes" id="UP001597368">
    <property type="component" value="Unassembled WGS sequence"/>
</dbReference>
<keyword evidence="1" id="KW-0732">Signal</keyword>
<feature type="chain" id="PRO_5046440526" evidence="1">
    <location>
        <begin position="25"/>
        <end position="137"/>
    </location>
</feature>
<comment type="caution">
    <text evidence="2">The sequence shown here is derived from an EMBL/GenBank/DDBJ whole genome shotgun (WGS) entry which is preliminary data.</text>
</comment>
<evidence type="ECO:0000313" key="2">
    <source>
        <dbReference type="EMBL" id="MFD1930757.1"/>
    </source>
</evidence>
<accession>A0ABW4SMH0</accession>
<gene>
    <name evidence="2" type="ORF">ACFSKW_04615</name>
</gene>
<evidence type="ECO:0000256" key="1">
    <source>
        <dbReference type="SAM" id="SignalP"/>
    </source>
</evidence>
<reference evidence="3" key="1">
    <citation type="journal article" date="2019" name="Int. J. Syst. Evol. Microbiol.">
        <title>The Global Catalogue of Microorganisms (GCM) 10K type strain sequencing project: providing services to taxonomists for standard genome sequencing and annotation.</title>
        <authorList>
            <consortium name="The Broad Institute Genomics Platform"/>
            <consortium name="The Broad Institute Genome Sequencing Center for Infectious Disease"/>
            <person name="Wu L."/>
            <person name="Ma J."/>
        </authorList>
    </citation>
    <scope>NUCLEOTIDE SEQUENCE [LARGE SCALE GENOMIC DNA]</scope>
    <source>
        <strain evidence="3">ICMP 6774ER</strain>
    </source>
</reference>
<proteinExistence type="predicted"/>
<dbReference type="EMBL" id="JBHUFV010000005">
    <property type="protein sequence ID" value="MFD1930757.1"/>
    <property type="molecule type" value="Genomic_DNA"/>
</dbReference>
<evidence type="ECO:0000313" key="3">
    <source>
        <dbReference type="Proteomes" id="UP001597368"/>
    </source>
</evidence>
<keyword evidence="3" id="KW-1185">Reference proteome</keyword>
<sequence length="137" mass="14299">MRTAGALIVSGFLAMGMAALPSAAATKQALTGKVINTAGLASFEATVIGGTADGEEYRIDFNKRPVRWYAYGSPIYPVCWLEGPKVTGPYGSTTAWISVGGGYASSGDGTQTVLTDAWVNTGDDIRKQIKKCANSRG</sequence>
<feature type="signal peptide" evidence="1">
    <location>
        <begin position="1"/>
        <end position="24"/>
    </location>
</feature>